<dbReference type="Proteomes" id="UP000199289">
    <property type="component" value="Unassembled WGS sequence"/>
</dbReference>
<accession>A0A1H1FZ28</accession>
<dbReference type="EMBL" id="FNKQ01000005">
    <property type="protein sequence ID" value="SDR05888.1"/>
    <property type="molecule type" value="Genomic_DNA"/>
</dbReference>
<reference evidence="2" key="1">
    <citation type="submission" date="2016-10" db="EMBL/GenBank/DDBJ databases">
        <authorList>
            <person name="Varghese N."/>
            <person name="Submissions S."/>
        </authorList>
    </citation>
    <scope>NUCLEOTIDE SEQUENCE [LARGE SCALE GENOMIC DNA]</scope>
    <source>
        <strain evidence="2">CGMCC 1.12397</strain>
    </source>
</reference>
<organism evidence="1 2">
    <name type="scientific">Halopelagius longus</name>
    <dbReference type="NCBI Taxonomy" id="1236180"/>
    <lineage>
        <taxon>Archaea</taxon>
        <taxon>Methanobacteriati</taxon>
        <taxon>Methanobacteriota</taxon>
        <taxon>Stenosarchaea group</taxon>
        <taxon>Halobacteria</taxon>
        <taxon>Halobacteriales</taxon>
        <taxon>Haloferacaceae</taxon>
    </lineage>
</organism>
<name>A0A1H1FZ28_9EURY</name>
<protein>
    <submittedName>
        <fullName evidence="1">Uncharacterized protein</fullName>
    </submittedName>
</protein>
<sequence>MSAYEEYECATCAEAFSAYPDANATAGPYCSPVCESEAKDLA</sequence>
<proteinExistence type="predicted"/>
<gene>
    <name evidence="1" type="ORF">SAMN05216278_3396</name>
</gene>
<dbReference type="AlphaFoldDB" id="A0A1H1FZ28"/>
<evidence type="ECO:0000313" key="2">
    <source>
        <dbReference type="Proteomes" id="UP000199289"/>
    </source>
</evidence>
<dbReference type="RefSeq" id="WP_258555548.1">
    <property type="nucleotide sequence ID" value="NZ_FNKQ01000005.1"/>
</dbReference>
<evidence type="ECO:0000313" key="1">
    <source>
        <dbReference type="EMBL" id="SDR05888.1"/>
    </source>
</evidence>